<organism evidence="1 2">
    <name type="scientific">Metamycoplasma arthritidis (strain 158L3-1)</name>
    <name type="common">Mycoplasma arthritidis</name>
    <dbReference type="NCBI Taxonomy" id="243272"/>
    <lineage>
        <taxon>Bacteria</taxon>
        <taxon>Bacillati</taxon>
        <taxon>Mycoplasmatota</taxon>
        <taxon>Mycoplasmoidales</taxon>
        <taxon>Metamycoplasmataceae</taxon>
        <taxon>Metamycoplasma</taxon>
    </lineage>
</organism>
<dbReference type="EMBL" id="CP001047">
    <property type="protein sequence ID" value="ACF07495.1"/>
    <property type="molecule type" value="Genomic_DNA"/>
</dbReference>
<dbReference type="STRING" id="243272.MARTH_orf742"/>
<sequence length="97" mass="10805">MDLQNIKKIIISTILTISGIAGFASVDGKNKNLDENNIIIEHSNKSEDIVIVKIGLIILSNINAKNIVDEIYQVIVYNLEKNNLKLETLDITIKGTR</sequence>
<dbReference type="RefSeq" id="WP_012498452.1">
    <property type="nucleotide sequence ID" value="NC_011025.1"/>
</dbReference>
<dbReference type="Proteomes" id="UP000008812">
    <property type="component" value="Chromosome"/>
</dbReference>
<keyword evidence="2" id="KW-1185">Reference proteome</keyword>
<evidence type="ECO:0000313" key="2">
    <source>
        <dbReference type="Proteomes" id="UP000008812"/>
    </source>
</evidence>
<reference evidence="1 2" key="1">
    <citation type="journal article" date="2008" name="Infect. Immun.">
        <title>Genome of Mycoplasma arthritidis.</title>
        <authorList>
            <person name="Dybvig K."/>
            <person name="Zuhua C."/>
            <person name="Lao P."/>
            <person name="Jordan D.S."/>
            <person name="French C.T."/>
            <person name="Tu A.H."/>
            <person name="Loraine A.E."/>
        </authorList>
    </citation>
    <scope>NUCLEOTIDE SEQUENCE [LARGE SCALE GENOMIC DNA]</scope>
    <source>
        <strain evidence="1 2">158L3-1</strain>
    </source>
</reference>
<accession>B3PN93</accession>
<dbReference type="AlphaFoldDB" id="B3PN93"/>
<name>B3PN93_META1</name>
<dbReference type="HOGENOM" id="CLU_2330717_0_0_14"/>
<gene>
    <name evidence="1" type="ordered locus">MARTH_orf742</name>
</gene>
<proteinExistence type="predicted"/>
<protein>
    <submittedName>
        <fullName evidence="1">Uncharacterized protein</fullName>
    </submittedName>
</protein>
<dbReference type="KEGG" id="mat:MARTH_orf742"/>
<evidence type="ECO:0000313" key="1">
    <source>
        <dbReference type="EMBL" id="ACF07495.1"/>
    </source>
</evidence>
<dbReference type="eggNOG" id="ENOG5031YN3">
    <property type="taxonomic scope" value="Bacteria"/>
</dbReference>